<dbReference type="RefSeq" id="WP_022356271.1">
    <property type="nucleotide sequence ID" value="NZ_KI271032.1"/>
</dbReference>
<reference evidence="2 3" key="1">
    <citation type="submission" date="2013-06" db="EMBL/GenBank/DDBJ databases">
        <authorList>
            <person name="Weinstock G."/>
            <person name="Sodergren E."/>
            <person name="Lobos E.A."/>
            <person name="Fulton L."/>
            <person name="Fulton R."/>
            <person name="Courtney L."/>
            <person name="Fronick C."/>
            <person name="O'Laughlin M."/>
            <person name="Godfrey J."/>
            <person name="Wilson R.M."/>
            <person name="Miner T."/>
            <person name="Farmer C."/>
            <person name="Delehaunty K."/>
            <person name="Cordes M."/>
            <person name="Minx P."/>
            <person name="Tomlinson C."/>
            <person name="Chen J."/>
            <person name="Wollam A."/>
            <person name="Pepin K.H."/>
            <person name="Bhonagiri V."/>
            <person name="Zhang X."/>
            <person name="Warren W."/>
            <person name="Mitreva M."/>
            <person name="Mardis E.R."/>
            <person name="Wilson R.K."/>
        </authorList>
    </citation>
    <scope>NUCLEOTIDE SEQUENCE [LARGE SCALE GENOMIC DNA]</scope>
    <source>
        <strain evidence="2 3">ATCC 27803</strain>
    </source>
</reference>
<organism evidence="2 3">
    <name type="scientific">Faecalitalea cylindroides ATCC 27803</name>
    <dbReference type="NCBI Taxonomy" id="649755"/>
    <lineage>
        <taxon>Bacteria</taxon>
        <taxon>Bacillati</taxon>
        <taxon>Bacillota</taxon>
        <taxon>Erysipelotrichia</taxon>
        <taxon>Erysipelotrichales</taxon>
        <taxon>Erysipelotrichaceae</taxon>
        <taxon>Faecalitalea</taxon>
    </lineage>
</organism>
<accession>U2PT93</accession>
<dbReference type="HOGENOM" id="CLU_2915697_0_0_9"/>
<keyword evidence="1" id="KW-0812">Transmembrane</keyword>
<evidence type="ECO:0000313" key="2">
    <source>
        <dbReference type="EMBL" id="ERK47341.1"/>
    </source>
</evidence>
<proteinExistence type="predicted"/>
<keyword evidence="1" id="KW-1133">Transmembrane helix</keyword>
<comment type="caution">
    <text evidence="2">The sequence shown here is derived from an EMBL/GenBank/DDBJ whole genome shotgun (WGS) entry which is preliminary data.</text>
</comment>
<dbReference type="Proteomes" id="UP000016658">
    <property type="component" value="Unassembled WGS sequence"/>
</dbReference>
<dbReference type="AlphaFoldDB" id="U2PT93"/>
<sequence>MKKTVNMIMLLSLIVVLISGLLLKPMPITSIRILHVVSGFVFVISAIVHMQQNHMFKRRKA</sequence>
<name>U2PT93_9FIRM</name>
<evidence type="ECO:0000256" key="1">
    <source>
        <dbReference type="SAM" id="Phobius"/>
    </source>
</evidence>
<dbReference type="EMBL" id="AWVI01000007">
    <property type="protein sequence ID" value="ERK47341.1"/>
    <property type="molecule type" value="Genomic_DNA"/>
</dbReference>
<keyword evidence="1" id="KW-0472">Membrane</keyword>
<feature type="transmembrane region" description="Helical" evidence="1">
    <location>
        <begin position="33"/>
        <end position="50"/>
    </location>
</feature>
<gene>
    <name evidence="2" type="ORF">HMPREF0367_00145</name>
</gene>
<evidence type="ECO:0000313" key="3">
    <source>
        <dbReference type="Proteomes" id="UP000016658"/>
    </source>
</evidence>
<protein>
    <submittedName>
        <fullName evidence="2">Uncharacterized protein</fullName>
    </submittedName>
</protein>